<reference evidence="3" key="1">
    <citation type="submission" date="2023-04" db="EMBL/GenBank/DDBJ databases">
        <title>Phytophthora fragariaefolia NBRC 109709.</title>
        <authorList>
            <person name="Ichikawa N."/>
            <person name="Sato H."/>
            <person name="Tonouchi N."/>
        </authorList>
    </citation>
    <scope>NUCLEOTIDE SEQUENCE</scope>
    <source>
        <strain evidence="3">NBRC 109709</strain>
    </source>
</reference>
<keyword evidence="4" id="KW-1185">Reference proteome</keyword>
<sequence length="119" mass="12422">MVKVFAVTTATAVLAIATASAASVPDGTWPTSQGNVYYTEPIPSLQLRPSTAVSKPTSARISRVGARRRVARQPPCSSSRPVALSRMSSSVLTKWRASTAMITTAPSRTCGGTTSVKTP</sequence>
<evidence type="ECO:0000256" key="2">
    <source>
        <dbReference type="SAM" id="SignalP"/>
    </source>
</evidence>
<feature type="signal peptide" evidence="2">
    <location>
        <begin position="1"/>
        <end position="21"/>
    </location>
</feature>
<accession>A0A9W6YG14</accession>
<feature type="compositionally biased region" description="Polar residues" evidence="1">
    <location>
        <begin position="75"/>
        <end position="84"/>
    </location>
</feature>
<proteinExistence type="predicted"/>
<dbReference type="EMBL" id="BSXT01007639">
    <property type="protein sequence ID" value="GMF64064.1"/>
    <property type="molecule type" value="Genomic_DNA"/>
</dbReference>
<keyword evidence="2" id="KW-0732">Signal</keyword>
<name>A0A9W6YG14_9STRA</name>
<feature type="compositionally biased region" description="Polar residues" evidence="1">
    <location>
        <begin position="48"/>
        <end position="60"/>
    </location>
</feature>
<feature type="region of interest" description="Disordered" evidence="1">
    <location>
        <begin position="48"/>
        <end position="84"/>
    </location>
</feature>
<comment type="caution">
    <text evidence="3">The sequence shown here is derived from an EMBL/GenBank/DDBJ whole genome shotgun (WGS) entry which is preliminary data.</text>
</comment>
<evidence type="ECO:0000256" key="1">
    <source>
        <dbReference type="SAM" id="MobiDB-lite"/>
    </source>
</evidence>
<dbReference type="AlphaFoldDB" id="A0A9W6YG14"/>
<gene>
    <name evidence="3" type="ORF">Pfra01_002799100</name>
</gene>
<evidence type="ECO:0000313" key="4">
    <source>
        <dbReference type="Proteomes" id="UP001165121"/>
    </source>
</evidence>
<dbReference type="Proteomes" id="UP001165121">
    <property type="component" value="Unassembled WGS sequence"/>
</dbReference>
<protein>
    <submittedName>
        <fullName evidence="3">Unnamed protein product</fullName>
    </submittedName>
</protein>
<organism evidence="3 4">
    <name type="scientific">Phytophthora fragariaefolia</name>
    <dbReference type="NCBI Taxonomy" id="1490495"/>
    <lineage>
        <taxon>Eukaryota</taxon>
        <taxon>Sar</taxon>
        <taxon>Stramenopiles</taxon>
        <taxon>Oomycota</taxon>
        <taxon>Peronosporomycetes</taxon>
        <taxon>Peronosporales</taxon>
        <taxon>Peronosporaceae</taxon>
        <taxon>Phytophthora</taxon>
    </lineage>
</organism>
<evidence type="ECO:0000313" key="3">
    <source>
        <dbReference type="EMBL" id="GMF64064.1"/>
    </source>
</evidence>
<feature type="chain" id="PRO_5040984030" evidence="2">
    <location>
        <begin position="22"/>
        <end position="119"/>
    </location>
</feature>